<organism evidence="2 3">
    <name type="scientific">Desulfocicer vacuolatum DSM 3385</name>
    <dbReference type="NCBI Taxonomy" id="1121400"/>
    <lineage>
        <taxon>Bacteria</taxon>
        <taxon>Pseudomonadati</taxon>
        <taxon>Thermodesulfobacteriota</taxon>
        <taxon>Desulfobacteria</taxon>
        <taxon>Desulfobacterales</taxon>
        <taxon>Desulfobacteraceae</taxon>
        <taxon>Desulfocicer</taxon>
    </lineage>
</organism>
<evidence type="ECO:0008006" key="4">
    <source>
        <dbReference type="Google" id="ProtNLM"/>
    </source>
</evidence>
<name>A0A1W1ZPA2_9BACT</name>
<keyword evidence="1" id="KW-0812">Transmembrane</keyword>
<keyword evidence="1" id="KW-1133">Transmembrane helix</keyword>
<keyword evidence="1" id="KW-0472">Membrane</keyword>
<proteinExistence type="predicted"/>
<evidence type="ECO:0000256" key="1">
    <source>
        <dbReference type="SAM" id="Phobius"/>
    </source>
</evidence>
<dbReference type="Proteomes" id="UP000192418">
    <property type="component" value="Unassembled WGS sequence"/>
</dbReference>
<evidence type="ECO:0000313" key="3">
    <source>
        <dbReference type="Proteomes" id="UP000192418"/>
    </source>
</evidence>
<dbReference type="AlphaFoldDB" id="A0A1W1ZPA2"/>
<accession>A0A1W1ZPA2</accession>
<dbReference type="STRING" id="1121400.SAMN02746065_10364"/>
<feature type="transmembrane region" description="Helical" evidence="1">
    <location>
        <begin position="7"/>
        <end position="26"/>
    </location>
</feature>
<dbReference type="Gene3D" id="3.30.70.60">
    <property type="match status" value="1"/>
</dbReference>
<sequence>MTSNKKNIILISMLLIFCNGLFWMTVSRRQDRQINDLECALGSQRIVSQALPPRSVLNFEKWDAIKTDMIRVLNERVPHVFLLPEFADRIASSLHKHGLSMTGKMIFQTGAMPEILGLNRYRTVINVSGKYPQFKRFIAELQNFPEILLIEDLTFSRSDDKNAGIKLSLTIDLFFKGNLDG</sequence>
<dbReference type="EMBL" id="FWXY01000003">
    <property type="protein sequence ID" value="SMC50042.1"/>
    <property type="molecule type" value="Genomic_DNA"/>
</dbReference>
<protein>
    <recommendedName>
        <fullName evidence="4">Pilus assembly protein, PilO</fullName>
    </recommendedName>
</protein>
<evidence type="ECO:0000313" key="2">
    <source>
        <dbReference type="EMBL" id="SMC50042.1"/>
    </source>
</evidence>
<dbReference type="InterPro" id="IPR014717">
    <property type="entry name" value="Transl_elong_EF1B/ribsomal_bS6"/>
</dbReference>
<gene>
    <name evidence="2" type="ORF">SAMN02746065_10364</name>
</gene>
<reference evidence="2 3" key="1">
    <citation type="submission" date="2017-04" db="EMBL/GenBank/DDBJ databases">
        <authorList>
            <person name="Afonso C.L."/>
            <person name="Miller P.J."/>
            <person name="Scott M.A."/>
            <person name="Spackman E."/>
            <person name="Goraichik I."/>
            <person name="Dimitrov K.M."/>
            <person name="Suarez D.L."/>
            <person name="Swayne D.E."/>
        </authorList>
    </citation>
    <scope>NUCLEOTIDE SEQUENCE [LARGE SCALE GENOMIC DNA]</scope>
    <source>
        <strain evidence="2 3">DSM 3385</strain>
    </source>
</reference>
<keyword evidence="3" id="KW-1185">Reference proteome</keyword>